<gene>
    <name evidence="2" type="ORF">AERO8C_120363</name>
</gene>
<name>A0A653KRM0_AERVE</name>
<sequence>MDQAEVLPAQGHRLPNPVPNPGGRPDPGACALVPVQRLDDGDPVCGLSVRQPQDRLHHHARCLEATPWQVPQLRRFGDPLLRHSGGEPLRDANRHLWCHRHVGRSLPAGAVGALTLEH</sequence>
<dbReference type="AlphaFoldDB" id="A0A653KRM0"/>
<reference evidence="2 3" key="1">
    <citation type="submission" date="2019-10" db="EMBL/GenBank/DDBJ databases">
        <authorList>
            <person name="Karimi E."/>
        </authorList>
    </citation>
    <scope>NUCLEOTIDE SEQUENCE [LARGE SCALE GENOMIC DNA]</scope>
    <source>
        <strain evidence="2">Aeromonas sp. 8C</strain>
    </source>
</reference>
<accession>A0A653KRM0</accession>
<organism evidence="2 3">
    <name type="scientific">Aeromonas veronii</name>
    <dbReference type="NCBI Taxonomy" id="654"/>
    <lineage>
        <taxon>Bacteria</taxon>
        <taxon>Pseudomonadati</taxon>
        <taxon>Pseudomonadota</taxon>
        <taxon>Gammaproteobacteria</taxon>
        <taxon>Aeromonadales</taxon>
        <taxon>Aeromonadaceae</taxon>
        <taxon>Aeromonas</taxon>
    </lineage>
</organism>
<proteinExistence type="predicted"/>
<evidence type="ECO:0000256" key="1">
    <source>
        <dbReference type="SAM" id="MobiDB-lite"/>
    </source>
</evidence>
<protein>
    <submittedName>
        <fullName evidence="2">Uncharacterized protein</fullName>
    </submittedName>
</protein>
<dbReference type="Proteomes" id="UP000439123">
    <property type="component" value="Unassembled WGS sequence"/>
</dbReference>
<feature type="region of interest" description="Disordered" evidence="1">
    <location>
        <begin position="1"/>
        <end position="27"/>
    </location>
</feature>
<evidence type="ECO:0000313" key="2">
    <source>
        <dbReference type="EMBL" id="VXA81866.1"/>
    </source>
</evidence>
<evidence type="ECO:0000313" key="3">
    <source>
        <dbReference type="Proteomes" id="UP000439123"/>
    </source>
</evidence>
<dbReference type="EMBL" id="CABWLC010000004">
    <property type="protein sequence ID" value="VXA81866.1"/>
    <property type="molecule type" value="Genomic_DNA"/>
</dbReference>